<dbReference type="SUPFAM" id="SSF53649">
    <property type="entry name" value="Alkaline phosphatase-like"/>
    <property type="match status" value="1"/>
</dbReference>
<evidence type="ECO:0000259" key="5">
    <source>
        <dbReference type="Pfam" id="PF00884"/>
    </source>
</evidence>
<keyword evidence="4" id="KW-0106">Calcium</keyword>
<dbReference type="EMBL" id="RMBX01000004">
    <property type="protein sequence ID" value="RPD41672.1"/>
    <property type="molecule type" value="Genomic_DNA"/>
</dbReference>
<evidence type="ECO:0000313" key="6">
    <source>
        <dbReference type="EMBL" id="RPD41672.1"/>
    </source>
</evidence>
<evidence type="ECO:0000256" key="2">
    <source>
        <dbReference type="ARBA" id="ARBA00022723"/>
    </source>
</evidence>
<dbReference type="InterPro" id="IPR017850">
    <property type="entry name" value="Alkaline_phosphatase_core_sf"/>
</dbReference>
<organism evidence="6 7">
    <name type="scientific">Chitinophaga barathri</name>
    <dbReference type="NCBI Taxonomy" id="1647451"/>
    <lineage>
        <taxon>Bacteria</taxon>
        <taxon>Pseudomonadati</taxon>
        <taxon>Bacteroidota</taxon>
        <taxon>Chitinophagia</taxon>
        <taxon>Chitinophagales</taxon>
        <taxon>Chitinophagaceae</taxon>
        <taxon>Chitinophaga</taxon>
    </lineage>
</organism>
<dbReference type="GO" id="GO:0046872">
    <property type="term" value="F:metal ion binding"/>
    <property type="evidence" value="ECO:0007669"/>
    <property type="project" value="UniProtKB-KW"/>
</dbReference>
<comment type="similarity">
    <text evidence="1">Belongs to the sulfatase family.</text>
</comment>
<name>A0A3N4MCN2_9BACT</name>
<feature type="domain" description="Sulfatase N-terminal" evidence="5">
    <location>
        <begin position="43"/>
        <end position="466"/>
    </location>
</feature>
<dbReference type="PANTHER" id="PTHR42693">
    <property type="entry name" value="ARYLSULFATASE FAMILY MEMBER"/>
    <property type="match status" value="1"/>
</dbReference>
<evidence type="ECO:0000256" key="4">
    <source>
        <dbReference type="ARBA" id="ARBA00022837"/>
    </source>
</evidence>
<accession>A0A3N4MCN2</accession>
<dbReference type="InterPro" id="IPR050738">
    <property type="entry name" value="Sulfatase"/>
</dbReference>
<dbReference type="PANTHER" id="PTHR42693:SF43">
    <property type="entry name" value="BLL2667 PROTEIN"/>
    <property type="match status" value="1"/>
</dbReference>
<dbReference type="Pfam" id="PF00884">
    <property type="entry name" value="Sulfatase"/>
    <property type="match status" value="1"/>
</dbReference>
<dbReference type="OrthoDB" id="9803751at2"/>
<keyword evidence="2" id="KW-0479">Metal-binding</keyword>
<protein>
    <submittedName>
        <fullName evidence="6">Arylsulfatase</fullName>
    </submittedName>
</protein>
<evidence type="ECO:0000256" key="1">
    <source>
        <dbReference type="ARBA" id="ARBA00008779"/>
    </source>
</evidence>
<dbReference type="Gene3D" id="3.40.720.10">
    <property type="entry name" value="Alkaline Phosphatase, subunit A"/>
    <property type="match status" value="1"/>
</dbReference>
<evidence type="ECO:0000256" key="3">
    <source>
        <dbReference type="ARBA" id="ARBA00022801"/>
    </source>
</evidence>
<gene>
    <name evidence="6" type="ORF">EG028_09315</name>
</gene>
<dbReference type="InterPro" id="IPR000917">
    <property type="entry name" value="Sulfatase_N"/>
</dbReference>
<keyword evidence="3" id="KW-0378">Hydrolase</keyword>
<dbReference type="GO" id="GO:0016787">
    <property type="term" value="F:hydrolase activity"/>
    <property type="evidence" value="ECO:0007669"/>
    <property type="project" value="UniProtKB-KW"/>
</dbReference>
<dbReference type="Gene3D" id="3.30.1120.10">
    <property type="match status" value="1"/>
</dbReference>
<dbReference type="CDD" id="cd16025">
    <property type="entry name" value="PAS_like"/>
    <property type="match status" value="1"/>
</dbReference>
<sequence>MQSGKKGGSEDSTEFKGVIKLDVRDSKADWGPYTPKAAPKGAPNVLFILYDDTGLAAWSPYGGRINMPTMQRLAANGLTYTQWHTTALCSPTRSCLLTGRNHHLNGMASITETANGFPGTSAVIPKACATMAQVLQDNGYSTFWVGKDHNVPEQDVSPGGSRAQWPVQMGFDRYYGFLGGETNQWYPDLVEDNRFVEQPYSPEEGYHLSKDLADRAIEMLRNKNSTNPSKPWYMWWCPGANHAPHHSPKEYIDKYKGKFDDGYDAYRVWVVDQMIKKGILPKNTALTEINFLPKDVANPADYVRPWSELSDDEKKLFSRMAEVYAGFSEYTDAQVGRIVDYLEETGQLENTIIIYAADNGASGEGSPNGSVNENKFFNGYPDELKENLKYMSVLGGPDTYNHYPTGWAAAFSAPFKMFKRYAEYAGGTNDPLVISWPKGIKAKGQIRHQYHHAVDIVPTILDACGIQMPEVYRGVKQYPLSGVSMKYSFDAAPDAPTQKHVQYYAMLGTRGIWKDGWKAAAVHAPLTNKGHFDKDEWELYNVAEDRSESKNLAKENPGKLKELIDAWFEEAEKNKVLPLDDRAAAQLLTIERPAAEPARDRYLYYPNTSPVPEGVAVNVRGRNYKILANVDITSPDASGVIFAHGSRFGGHALFIKDRKLYYVYNFLGIEEQTLVSNTTLKPGKYTLGMEFTREGAGQYGESNGKAKLYIDDKMVAEGPMKTQPAKFTLSGDGLCVGFDSGDAVSRNYKTPGTFKGGTIQLVGVTVEGKPYENLEAEARRALMGQ</sequence>
<reference evidence="7" key="1">
    <citation type="submission" date="2018-11" db="EMBL/GenBank/DDBJ databases">
        <title>Chitinophaga lutea sp.nov., isolate from arsenic contaminated soil.</title>
        <authorList>
            <person name="Zong Y."/>
        </authorList>
    </citation>
    <scope>NUCLEOTIDE SEQUENCE [LARGE SCALE GENOMIC DNA]</scope>
    <source>
        <strain evidence="7">YLT18</strain>
    </source>
</reference>
<comment type="caution">
    <text evidence="6">The sequence shown here is derived from an EMBL/GenBank/DDBJ whole genome shotgun (WGS) entry which is preliminary data.</text>
</comment>
<evidence type="ECO:0000313" key="7">
    <source>
        <dbReference type="Proteomes" id="UP000279089"/>
    </source>
</evidence>
<proteinExistence type="inferred from homology"/>
<dbReference type="AlphaFoldDB" id="A0A3N4MCN2"/>
<dbReference type="Proteomes" id="UP000279089">
    <property type="component" value="Unassembled WGS sequence"/>
</dbReference>
<dbReference type="InterPro" id="IPR024607">
    <property type="entry name" value="Sulfatase_CS"/>
</dbReference>
<keyword evidence="7" id="KW-1185">Reference proteome</keyword>
<dbReference type="PROSITE" id="PS00523">
    <property type="entry name" value="SULFATASE_1"/>
    <property type="match status" value="1"/>
</dbReference>